<dbReference type="PANTHER" id="PTHR32309:SF13">
    <property type="entry name" value="FERRIC ENTEROBACTIN TRANSPORT PROTEIN FEPE"/>
    <property type="match status" value="1"/>
</dbReference>
<gene>
    <name evidence="4" type="ORF">HEB94_003347</name>
</gene>
<proteinExistence type="predicted"/>
<sequence length="496" mass="51926">MRRYWRIPVLALLSAILAFGGSFLVSKQYTSKTRLLIHGQDATFLSSTGTDPAQQPKVADGTLSQALAQTYAGVATSRSVAIAVVDGLGLDAPDTGHGPIHALQGAAAWTYKCTRAFITFGYCAPANRREKAIEEVTTGARAEQLGVTSGAAAGQPGSYVLEVSGSGTSGVQAMRVTNALADELVSVSAARFRQQAQTYVKALQQQVNLASKNVSAKSTAVADYETEHGISAADEQQVLNAKSFDTLQTDLRNTKADLADNQAQLASVNASIAATASTSTSDQRISTGRSDTSVTTKEVNPVYSSLQSQKAGLQSRIDGLQARRSQLEQQVAGTSPTGLNAQQARLAELLQDVELAKGNETALTQQLQNAQTQVAVSESELTRIDQAGVPAYPVAPKRYLYLAIGLLLGGLAGGGLTWRARQRHDPNEPEPGQPHAPDSDATRDLLADLSSHQQSDPIEVRQPARAANGSVPVGARELPADGDPPHAGSGDHGGGG</sequence>
<feature type="domain" description="Tyrosine-protein kinase G-rich" evidence="3">
    <location>
        <begin position="341"/>
        <end position="416"/>
    </location>
</feature>
<evidence type="ECO:0000259" key="3">
    <source>
        <dbReference type="Pfam" id="PF13807"/>
    </source>
</evidence>
<dbReference type="GO" id="GO:0005886">
    <property type="term" value="C:plasma membrane"/>
    <property type="evidence" value="ECO:0007669"/>
    <property type="project" value="TreeGrafter"/>
</dbReference>
<keyword evidence="5" id="KW-1185">Reference proteome</keyword>
<dbReference type="AlphaFoldDB" id="A0A927R9H5"/>
<feature type="compositionally biased region" description="Basic and acidic residues" evidence="2">
    <location>
        <begin position="437"/>
        <end position="446"/>
    </location>
</feature>
<reference evidence="4" key="1">
    <citation type="submission" date="2020-10" db="EMBL/GenBank/DDBJ databases">
        <title>Sequencing the genomes of 1000 actinobacteria strains.</title>
        <authorList>
            <person name="Klenk H.-P."/>
        </authorList>
    </citation>
    <scope>NUCLEOTIDE SEQUENCE</scope>
    <source>
        <strain evidence="4">DSM 45354</strain>
    </source>
</reference>
<accession>A0A927R9H5</accession>
<dbReference type="Proteomes" id="UP000638648">
    <property type="component" value="Unassembled WGS sequence"/>
</dbReference>
<feature type="region of interest" description="Disordered" evidence="2">
    <location>
        <begin position="421"/>
        <end position="496"/>
    </location>
</feature>
<dbReference type="RefSeq" id="WP_192750614.1">
    <property type="nucleotide sequence ID" value="NZ_BAABJL010000147.1"/>
</dbReference>
<keyword evidence="1" id="KW-0175">Coiled coil</keyword>
<dbReference type="EMBL" id="JADBEM010000001">
    <property type="protein sequence ID" value="MBE1606499.1"/>
    <property type="molecule type" value="Genomic_DNA"/>
</dbReference>
<dbReference type="Gene3D" id="1.10.287.1490">
    <property type="match status" value="1"/>
</dbReference>
<dbReference type="PANTHER" id="PTHR32309">
    <property type="entry name" value="TYROSINE-PROTEIN KINASE"/>
    <property type="match status" value="1"/>
</dbReference>
<organism evidence="4 5">
    <name type="scientific">Actinopolymorpha pittospori</name>
    <dbReference type="NCBI Taxonomy" id="648752"/>
    <lineage>
        <taxon>Bacteria</taxon>
        <taxon>Bacillati</taxon>
        <taxon>Actinomycetota</taxon>
        <taxon>Actinomycetes</taxon>
        <taxon>Propionibacteriales</taxon>
        <taxon>Actinopolymorphaceae</taxon>
        <taxon>Actinopolymorpha</taxon>
    </lineage>
</organism>
<name>A0A927R9H5_9ACTN</name>
<evidence type="ECO:0000313" key="4">
    <source>
        <dbReference type="EMBL" id="MBE1606499.1"/>
    </source>
</evidence>
<feature type="coiled-coil region" evidence="1">
    <location>
        <begin position="303"/>
        <end position="373"/>
    </location>
</feature>
<protein>
    <submittedName>
        <fullName evidence="4">Uncharacterized protein involved in exopolysaccharide biosynthesis</fullName>
    </submittedName>
</protein>
<comment type="caution">
    <text evidence="4">The sequence shown here is derived from an EMBL/GenBank/DDBJ whole genome shotgun (WGS) entry which is preliminary data.</text>
</comment>
<evidence type="ECO:0000256" key="2">
    <source>
        <dbReference type="SAM" id="MobiDB-lite"/>
    </source>
</evidence>
<evidence type="ECO:0000256" key="1">
    <source>
        <dbReference type="SAM" id="Coils"/>
    </source>
</evidence>
<dbReference type="GO" id="GO:0004713">
    <property type="term" value="F:protein tyrosine kinase activity"/>
    <property type="evidence" value="ECO:0007669"/>
    <property type="project" value="TreeGrafter"/>
</dbReference>
<evidence type="ECO:0000313" key="5">
    <source>
        <dbReference type="Proteomes" id="UP000638648"/>
    </source>
</evidence>
<dbReference type="Pfam" id="PF13807">
    <property type="entry name" value="GNVR"/>
    <property type="match status" value="1"/>
</dbReference>
<dbReference type="InterPro" id="IPR032807">
    <property type="entry name" value="GNVR"/>
</dbReference>
<dbReference type="InterPro" id="IPR050445">
    <property type="entry name" value="Bact_polysacc_biosynth/exp"/>
</dbReference>